<dbReference type="AlphaFoldDB" id="A0A517RCA2"/>
<reference evidence="2 3" key="1">
    <citation type="submission" date="2019-02" db="EMBL/GenBank/DDBJ databases">
        <title>Deep-cultivation of Planctomycetes and their phenomic and genomic characterization uncovers novel biology.</title>
        <authorList>
            <person name="Wiegand S."/>
            <person name="Jogler M."/>
            <person name="Boedeker C."/>
            <person name="Pinto D."/>
            <person name="Vollmers J."/>
            <person name="Rivas-Marin E."/>
            <person name="Kohn T."/>
            <person name="Peeters S.H."/>
            <person name="Heuer A."/>
            <person name="Rast P."/>
            <person name="Oberbeckmann S."/>
            <person name="Bunk B."/>
            <person name="Jeske O."/>
            <person name="Meyerdierks A."/>
            <person name="Storesund J.E."/>
            <person name="Kallscheuer N."/>
            <person name="Luecker S."/>
            <person name="Lage O.M."/>
            <person name="Pohl T."/>
            <person name="Merkel B.J."/>
            <person name="Hornburger P."/>
            <person name="Mueller R.-W."/>
            <person name="Bruemmer F."/>
            <person name="Labrenz M."/>
            <person name="Spormann A.M."/>
            <person name="Op den Camp H."/>
            <person name="Overmann J."/>
            <person name="Amann R."/>
            <person name="Jetten M.S.M."/>
            <person name="Mascher T."/>
            <person name="Medema M.H."/>
            <person name="Devos D.P."/>
            <person name="Kaster A.-K."/>
            <person name="Ovreas L."/>
            <person name="Rohde M."/>
            <person name="Galperin M.Y."/>
            <person name="Jogler C."/>
        </authorList>
    </citation>
    <scope>NUCLEOTIDE SEQUENCE [LARGE SCALE GENOMIC DNA]</scope>
    <source>
        <strain evidence="2 3">Pan241w</strain>
    </source>
</reference>
<dbReference type="Gene3D" id="3.10.180.10">
    <property type="entry name" value="2,3-Dihydroxybiphenyl 1,2-Dioxygenase, domain 1"/>
    <property type="match status" value="1"/>
</dbReference>
<feature type="domain" description="VOC" evidence="1">
    <location>
        <begin position="7"/>
        <end position="128"/>
    </location>
</feature>
<keyword evidence="3" id="KW-1185">Reference proteome</keyword>
<dbReference type="Pfam" id="PF00903">
    <property type="entry name" value="Glyoxalase"/>
    <property type="match status" value="1"/>
</dbReference>
<organism evidence="2 3">
    <name type="scientific">Gimesia alba</name>
    <dbReference type="NCBI Taxonomy" id="2527973"/>
    <lineage>
        <taxon>Bacteria</taxon>
        <taxon>Pseudomonadati</taxon>
        <taxon>Planctomycetota</taxon>
        <taxon>Planctomycetia</taxon>
        <taxon>Planctomycetales</taxon>
        <taxon>Planctomycetaceae</taxon>
        <taxon>Gimesia</taxon>
    </lineage>
</organism>
<evidence type="ECO:0000313" key="2">
    <source>
        <dbReference type="EMBL" id="QDT41512.1"/>
    </source>
</evidence>
<gene>
    <name evidence="2" type="ORF">Pan241w_15750</name>
</gene>
<dbReference type="InterPro" id="IPR037523">
    <property type="entry name" value="VOC_core"/>
</dbReference>
<dbReference type="InterPro" id="IPR004360">
    <property type="entry name" value="Glyas_Fos-R_dOase_dom"/>
</dbReference>
<proteinExistence type="predicted"/>
<dbReference type="KEGG" id="gaz:Pan241w_15750"/>
<dbReference type="RefSeq" id="WP_145213204.1">
    <property type="nucleotide sequence ID" value="NZ_CP036269.1"/>
</dbReference>
<dbReference type="PROSITE" id="PS51819">
    <property type="entry name" value="VOC"/>
    <property type="match status" value="1"/>
</dbReference>
<sequence length="134" mass="15205">MSQTTPAIQELVPLLYVEDVSRSVDFYCDQLGFEMKLKWEPEGTLAWCRLERGNAALMLQLTCPDEDGTAAERCKGVSFFFLCDDAQAIFEELTLQGLDLEPPKVAFYGMNQLFVKDPDGYQLCFQNQVEMAVE</sequence>
<dbReference type="OrthoDB" id="214074at2"/>
<name>A0A517RCA2_9PLAN</name>
<dbReference type="Proteomes" id="UP000317171">
    <property type="component" value="Chromosome"/>
</dbReference>
<dbReference type="SUPFAM" id="SSF54593">
    <property type="entry name" value="Glyoxalase/Bleomycin resistance protein/Dihydroxybiphenyl dioxygenase"/>
    <property type="match status" value="1"/>
</dbReference>
<evidence type="ECO:0000313" key="3">
    <source>
        <dbReference type="Proteomes" id="UP000317171"/>
    </source>
</evidence>
<protein>
    <submittedName>
        <fullName evidence="2">Glyoxalase-like domain protein</fullName>
    </submittedName>
</protein>
<dbReference type="EMBL" id="CP036269">
    <property type="protein sequence ID" value="QDT41512.1"/>
    <property type="molecule type" value="Genomic_DNA"/>
</dbReference>
<accession>A0A517RCA2</accession>
<evidence type="ECO:0000259" key="1">
    <source>
        <dbReference type="PROSITE" id="PS51819"/>
    </source>
</evidence>
<dbReference type="InterPro" id="IPR029068">
    <property type="entry name" value="Glyas_Bleomycin-R_OHBP_Dase"/>
</dbReference>